<evidence type="ECO:0000256" key="3">
    <source>
        <dbReference type="ARBA" id="ARBA00010744"/>
    </source>
</evidence>
<dbReference type="InterPro" id="IPR004301">
    <property type="entry name" value="Nucleoplasmin"/>
</dbReference>
<proteinExistence type="inferred from homology"/>
<feature type="compositionally biased region" description="Acidic residues" evidence="8">
    <location>
        <begin position="116"/>
        <end position="129"/>
    </location>
</feature>
<dbReference type="SUPFAM" id="SSF69203">
    <property type="entry name" value="Nucleoplasmin-like core domain"/>
    <property type="match status" value="1"/>
</dbReference>
<evidence type="ECO:0000256" key="2">
    <source>
        <dbReference type="ARBA" id="ARBA00004604"/>
    </source>
</evidence>
<comment type="subcellular location">
    <subcellularLocation>
        <location evidence="1">Cytoplasm</location>
    </subcellularLocation>
    <subcellularLocation>
        <location evidence="2">Nucleus</location>
        <location evidence="2">Nucleolus</location>
    </subcellularLocation>
</comment>
<evidence type="ECO:0000313" key="11">
    <source>
        <dbReference type="EMBL" id="KAI2659873.1"/>
    </source>
</evidence>
<dbReference type="Pfam" id="PF16276">
    <property type="entry name" value="NPM1-C"/>
    <property type="match status" value="1"/>
</dbReference>
<keyword evidence="7" id="KW-0539">Nucleus</keyword>
<dbReference type="InterPro" id="IPR036824">
    <property type="entry name" value="Nucleoplasmin_core_dom_sf"/>
</dbReference>
<reference evidence="11 12" key="1">
    <citation type="submission" date="2022-01" db="EMBL/GenBank/DDBJ databases">
        <title>A high-quality chromosome-level genome assembly of rohu carp, Labeo rohita.</title>
        <authorList>
            <person name="Arick M.A. II"/>
            <person name="Hsu C.-Y."/>
            <person name="Magbanua Z."/>
            <person name="Pechanova O."/>
            <person name="Grover C."/>
            <person name="Miller E."/>
            <person name="Thrash A."/>
            <person name="Ezzel L."/>
            <person name="Alam S."/>
            <person name="Benzie J."/>
            <person name="Hamilton M."/>
            <person name="Karsi A."/>
            <person name="Lawrence M.L."/>
            <person name="Peterson D.G."/>
        </authorList>
    </citation>
    <scope>NUCLEOTIDE SEQUENCE [LARGE SCALE GENOMIC DNA]</scope>
    <source>
        <strain evidence="12">BAU-BD-2019</strain>
        <tissue evidence="11">Blood</tissue>
    </source>
</reference>
<evidence type="ECO:0000256" key="6">
    <source>
        <dbReference type="ARBA" id="ARBA00022884"/>
    </source>
</evidence>
<dbReference type="InterPro" id="IPR032569">
    <property type="entry name" value="NPM1_C"/>
</dbReference>
<dbReference type="PANTHER" id="PTHR22747:SF42">
    <property type="entry name" value="NUCLEOPHOSMIN"/>
    <property type="match status" value="1"/>
</dbReference>
<sequence>MDLEQMGPQTFLYGCELKAGKEVKFNPEDDDFDHQLSVRMACVDPSTKDELNVVEIEGQDSEGQKVKAVLATLKPSTLPSVCLGGFEITPPVVFRLRSGSGPVHISGQHLLWEETSPFEEEEEEEEEETLTAAKKRPASVTQKPSKKMKMDEEEDDDDDEDEDDEDEDDDDDIDDDDDDDEEEEESEEESPVKAKKTPSKPQTPAQNGKGPKPNTPAKQQNKTPEKNKKDNKKAQSPKTPQVLTVPDIKTKMMASVEKGVSLPKVQQKFENFVKNCFKVTDAKVIDELWKWRQSVK</sequence>
<protein>
    <submittedName>
        <fullName evidence="11">Nucleophosmin</fullName>
    </submittedName>
</protein>
<feature type="compositionally biased region" description="Acidic residues" evidence="8">
    <location>
        <begin position="151"/>
        <end position="189"/>
    </location>
</feature>
<dbReference type="EMBL" id="JACTAM010000010">
    <property type="protein sequence ID" value="KAI2659873.1"/>
    <property type="molecule type" value="Genomic_DNA"/>
</dbReference>
<evidence type="ECO:0000256" key="8">
    <source>
        <dbReference type="SAM" id="MobiDB-lite"/>
    </source>
</evidence>
<dbReference type="Pfam" id="PF03066">
    <property type="entry name" value="Nucleoplasmin"/>
    <property type="match status" value="1"/>
</dbReference>
<evidence type="ECO:0000256" key="7">
    <source>
        <dbReference type="ARBA" id="ARBA00023242"/>
    </source>
</evidence>
<name>A0ABQ8MAG8_LABRO</name>
<keyword evidence="5" id="KW-0597">Phosphoprotein</keyword>
<keyword evidence="4" id="KW-0963">Cytoplasm</keyword>
<evidence type="ECO:0000313" key="12">
    <source>
        <dbReference type="Proteomes" id="UP000830375"/>
    </source>
</evidence>
<comment type="similarity">
    <text evidence="3">Belongs to the nucleoplasmin family.</text>
</comment>
<organism evidence="11 12">
    <name type="scientific">Labeo rohita</name>
    <name type="common">Indian major carp</name>
    <name type="synonym">Cyprinus rohita</name>
    <dbReference type="NCBI Taxonomy" id="84645"/>
    <lineage>
        <taxon>Eukaryota</taxon>
        <taxon>Metazoa</taxon>
        <taxon>Chordata</taxon>
        <taxon>Craniata</taxon>
        <taxon>Vertebrata</taxon>
        <taxon>Euteleostomi</taxon>
        <taxon>Actinopterygii</taxon>
        <taxon>Neopterygii</taxon>
        <taxon>Teleostei</taxon>
        <taxon>Ostariophysi</taxon>
        <taxon>Cypriniformes</taxon>
        <taxon>Cyprinidae</taxon>
        <taxon>Labeoninae</taxon>
        <taxon>Labeonini</taxon>
        <taxon>Labeo</taxon>
    </lineage>
</organism>
<evidence type="ECO:0000256" key="5">
    <source>
        <dbReference type="ARBA" id="ARBA00022553"/>
    </source>
</evidence>
<dbReference type="Proteomes" id="UP000830375">
    <property type="component" value="Unassembled WGS sequence"/>
</dbReference>
<comment type="caution">
    <text evidence="11">The sequence shown here is derived from an EMBL/GenBank/DDBJ whole genome shotgun (WGS) entry which is preliminary data.</text>
</comment>
<dbReference type="PANTHER" id="PTHR22747">
    <property type="entry name" value="NUCLEOPLASMIN"/>
    <property type="match status" value="1"/>
</dbReference>
<feature type="domain" description="Nucleophosmin C-terminal" evidence="10">
    <location>
        <begin position="246"/>
        <end position="294"/>
    </location>
</feature>
<feature type="domain" description="Nucleoplasmin core" evidence="9">
    <location>
        <begin position="12"/>
        <end position="110"/>
    </location>
</feature>
<accession>A0ABQ8MAG8</accession>
<gene>
    <name evidence="11" type="ORF">H4Q32_022431</name>
</gene>
<evidence type="ECO:0000256" key="4">
    <source>
        <dbReference type="ARBA" id="ARBA00022490"/>
    </source>
</evidence>
<dbReference type="InterPro" id="IPR024057">
    <property type="entry name" value="Nucleoplasmin_core_dom"/>
</dbReference>
<evidence type="ECO:0000259" key="10">
    <source>
        <dbReference type="Pfam" id="PF16276"/>
    </source>
</evidence>
<evidence type="ECO:0000256" key="1">
    <source>
        <dbReference type="ARBA" id="ARBA00004496"/>
    </source>
</evidence>
<evidence type="ECO:0000259" key="9">
    <source>
        <dbReference type="Pfam" id="PF03066"/>
    </source>
</evidence>
<dbReference type="Gene3D" id="2.60.120.340">
    <property type="entry name" value="Nucleoplasmin core domain"/>
    <property type="match status" value="1"/>
</dbReference>
<keyword evidence="12" id="KW-1185">Reference proteome</keyword>
<dbReference type="Gene3D" id="1.10.10.2100">
    <property type="match status" value="1"/>
</dbReference>
<feature type="region of interest" description="Disordered" evidence="8">
    <location>
        <begin position="114"/>
        <end position="246"/>
    </location>
</feature>
<keyword evidence="6" id="KW-0694">RNA-binding</keyword>